<keyword evidence="6" id="KW-0256">Endoplasmic reticulum</keyword>
<keyword evidence="8" id="KW-0472">Membrane</keyword>
<keyword evidence="7" id="KW-1133">Transmembrane helix</keyword>
<dbReference type="AlphaFoldDB" id="A0A3M7IA67"/>
<protein>
    <recommendedName>
        <fullName evidence="3">Protein BIG1</fullName>
    </recommendedName>
</protein>
<proteinExistence type="inferred from homology"/>
<evidence type="ECO:0000256" key="4">
    <source>
        <dbReference type="ARBA" id="ARBA00022692"/>
    </source>
</evidence>
<accession>A0A3M7IA67</accession>
<evidence type="ECO:0000256" key="7">
    <source>
        <dbReference type="ARBA" id="ARBA00022989"/>
    </source>
</evidence>
<evidence type="ECO:0000256" key="6">
    <source>
        <dbReference type="ARBA" id="ARBA00022824"/>
    </source>
</evidence>
<comment type="subcellular location">
    <subcellularLocation>
        <location evidence="1">Endoplasmic reticulum membrane</location>
        <topology evidence="1">Single-pass type I membrane protein</topology>
    </subcellularLocation>
</comment>
<dbReference type="OrthoDB" id="3819945at2759"/>
<keyword evidence="5 10" id="KW-0732">Signal</keyword>
<dbReference type="Proteomes" id="UP000281677">
    <property type="component" value="Unassembled WGS sequence"/>
</dbReference>
<evidence type="ECO:0000256" key="10">
    <source>
        <dbReference type="SAM" id="SignalP"/>
    </source>
</evidence>
<evidence type="ECO:0000256" key="8">
    <source>
        <dbReference type="ARBA" id="ARBA00023136"/>
    </source>
</evidence>
<dbReference type="InterPro" id="IPR037654">
    <property type="entry name" value="Big1"/>
</dbReference>
<evidence type="ECO:0000256" key="1">
    <source>
        <dbReference type="ARBA" id="ARBA00004115"/>
    </source>
</evidence>
<evidence type="ECO:0000313" key="12">
    <source>
        <dbReference type="Proteomes" id="UP000281677"/>
    </source>
</evidence>
<keyword evidence="9" id="KW-0961">Cell wall biogenesis/degradation</keyword>
<keyword evidence="4" id="KW-0812">Transmembrane</keyword>
<comment type="similarity">
    <text evidence="2">Belongs to the BIG1 family.</text>
</comment>
<dbReference type="EMBL" id="QWIT01000563">
    <property type="protein sequence ID" value="RMZ22487.1"/>
    <property type="molecule type" value="Genomic_DNA"/>
</dbReference>
<dbReference type="GO" id="GO:0071555">
    <property type="term" value="P:cell wall organization"/>
    <property type="evidence" value="ECO:0007669"/>
    <property type="project" value="UniProtKB-KW"/>
</dbReference>
<dbReference type="PANTHER" id="PTHR28285">
    <property type="entry name" value="PROTEIN BIG1"/>
    <property type="match status" value="1"/>
</dbReference>
<evidence type="ECO:0000256" key="9">
    <source>
        <dbReference type="ARBA" id="ARBA00023316"/>
    </source>
</evidence>
<dbReference type="GO" id="GO:0006078">
    <property type="term" value="P:(1-&gt;6)-beta-D-glucan biosynthetic process"/>
    <property type="evidence" value="ECO:0007669"/>
    <property type="project" value="TreeGrafter"/>
</dbReference>
<evidence type="ECO:0000256" key="3">
    <source>
        <dbReference type="ARBA" id="ARBA00022089"/>
    </source>
</evidence>
<dbReference type="PANTHER" id="PTHR28285:SF1">
    <property type="entry name" value="PROTEIN BIG1"/>
    <property type="match status" value="1"/>
</dbReference>
<gene>
    <name evidence="11" type="ORF">D0859_13491</name>
</gene>
<evidence type="ECO:0000313" key="11">
    <source>
        <dbReference type="EMBL" id="RMZ22487.1"/>
    </source>
</evidence>
<sequence length="219" mass="24080">MNGMISVLLIAISLASTTSGQASKDVSPFVMISNEPIGHTNLTSTDNDTASSIQNDLIQTLSQCEPQQYILLSQFGLQPEDIQNASMPKLHRLIQNAARAVVIPQVSDVVDCMSIAASALRGRCIGTQQLYYDARLESIEEFCDCESCVPWSHDAEREGMLVRVPYLPHLPDLHGDEEEGEDEERSEVLRRTGIRLYCMSPLGLTAGGAVIRLGIYRLD</sequence>
<dbReference type="GO" id="GO:0009272">
    <property type="term" value="P:fungal-type cell wall biogenesis"/>
    <property type="evidence" value="ECO:0007669"/>
    <property type="project" value="TreeGrafter"/>
</dbReference>
<dbReference type="VEuPathDB" id="FungiDB:BTJ68_13462"/>
<evidence type="ECO:0000256" key="2">
    <source>
        <dbReference type="ARBA" id="ARBA00008203"/>
    </source>
</evidence>
<name>A0A3M7IA67_HORWE</name>
<feature type="signal peptide" evidence="10">
    <location>
        <begin position="1"/>
        <end position="22"/>
    </location>
</feature>
<evidence type="ECO:0000256" key="5">
    <source>
        <dbReference type="ARBA" id="ARBA00022729"/>
    </source>
</evidence>
<reference evidence="11 12" key="1">
    <citation type="journal article" date="2018" name="BMC Genomics">
        <title>Genomic evidence for intraspecific hybridization in a clonal and extremely halotolerant yeast.</title>
        <authorList>
            <person name="Gostincar C."/>
            <person name="Stajich J.E."/>
            <person name="Zupancic J."/>
            <person name="Zalar P."/>
            <person name="Gunde-Cimerman N."/>
        </authorList>
    </citation>
    <scope>NUCLEOTIDE SEQUENCE [LARGE SCALE GENOMIC DNA]</scope>
    <source>
        <strain evidence="11 12">EXF-120</strain>
    </source>
</reference>
<organism evidence="11 12">
    <name type="scientific">Hortaea werneckii</name>
    <name type="common">Black yeast</name>
    <name type="synonym">Cladosporium werneckii</name>
    <dbReference type="NCBI Taxonomy" id="91943"/>
    <lineage>
        <taxon>Eukaryota</taxon>
        <taxon>Fungi</taxon>
        <taxon>Dikarya</taxon>
        <taxon>Ascomycota</taxon>
        <taxon>Pezizomycotina</taxon>
        <taxon>Dothideomycetes</taxon>
        <taxon>Dothideomycetidae</taxon>
        <taxon>Mycosphaerellales</taxon>
        <taxon>Teratosphaeriaceae</taxon>
        <taxon>Hortaea</taxon>
    </lineage>
</organism>
<dbReference type="GO" id="GO:0005789">
    <property type="term" value="C:endoplasmic reticulum membrane"/>
    <property type="evidence" value="ECO:0007669"/>
    <property type="project" value="UniProtKB-SubCell"/>
</dbReference>
<comment type="caution">
    <text evidence="11">The sequence shown here is derived from an EMBL/GenBank/DDBJ whole genome shotgun (WGS) entry which is preliminary data.</text>
</comment>
<feature type="chain" id="PRO_5018283754" description="Protein BIG1" evidence="10">
    <location>
        <begin position="23"/>
        <end position="219"/>
    </location>
</feature>